<evidence type="ECO:0000313" key="3">
    <source>
        <dbReference type="Proteomes" id="UP000664164"/>
    </source>
</evidence>
<protein>
    <submittedName>
        <fullName evidence="2">Uncharacterized protein</fullName>
    </submittedName>
</protein>
<evidence type="ECO:0000313" key="2">
    <source>
        <dbReference type="EMBL" id="MBO1269928.1"/>
    </source>
</evidence>
<feature type="non-terminal residue" evidence="2">
    <location>
        <position position="1"/>
    </location>
</feature>
<proteinExistence type="predicted"/>
<keyword evidence="3" id="KW-1185">Reference proteome</keyword>
<accession>A0A939HKP6</accession>
<dbReference type="EMBL" id="JAFNLL010000072">
    <property type="protein sequence ID" value="MBO1269928.1"/>
    <property type="molecule type" value="Genomic_DNA"/>
</dbReference>
<dbReference type="Proteomes" id="UP000664164">
    <property type="component" value="Unassembled WGS sequence"/>
</dbReference>
<feature type="compositionally biased region" description="Basic residues" evidence="1">
    <location>
        <begin position="45"/>
        <end position="64"/>
    </location>
</feature>
<dbReference type="Gene3D" id="3.30.160.20">
    <property type="match status" value="1"/>
</dbReference>
<sequence>FVRRFNDYRPTLLAKLAGLVADGLVPEAARRRATKPTRGSNGRRLTAKKQRSTTKQQRRRPSAE</sequence>
<evidence type="ECO:0000256" key="1">
    <source>
        <dbReference type="SAM" id="MobiDB-lite"/>
    </source>
</evidence>
<dbReference type="AlphaFoldDB" id="A0A939HKP6"/>
<comment type="caution">
    <text evidence="2">The sequence shown here is derived from an EMBL/GenBank/DDBJ whole genome shotgun (WGS) entry which is preliminary data.</text>
</comment>
<gene>
    <name evidence="2" type="ORF">J1902_18545</name>
</gene>
<organism evidence="2 3">
    <name type="scientific">Arthrobacter cavernae</name>
    <dbReference type="NCBI Taxonomy" id="2817681"/>
    <lineage>
        <taxon>Bacteria</taxon>
        <taxon>Bacillati</taxon>
        <taxon>Actinomycetota</taxon>
        <taxon>Actinomycetes</taxon>
        <taxon>Micrococcales</taxon>
        <taxon>Micrococcaceae</taxon>
        <taxon>Arthrobacter</taxon>
    </lineage>
</organism>
<reference evidence="2" key="1">
    <citation type="submission" date="2021-03" db="EMBL/GenBank/DDBJ databases">
        <title>A new species, PO-11, isolated from a karst cave deposit.</title>
        <authorList>
            <person name="Zhaoxiaoyong W."/>
        </authorList>
    </citation>
    <scope>NUCLEOTIDE SEQUENCE</scope>
    <source>
        <strain evidence="2">PO-11</strain>
    </source>
</reference>
<feature type="region of interest" description="Disordered" evidence="1">
    <location>
        <begin position="24"/>
        <end position="64"/>
    </location>
</feature>
<name>A0A939HKP6_9MICC</name>